<feature type="compositionally biased region" description="Basic and acidic residues" evidence="2">
    <location>
        <begin position="457"/>
        <end position="466"/>
    </location>
</feature>
<sequence length="466" mass="50720">MSPAIRDPDDKTPGKDRLDYWLNLARLAEEGKISFIFWADSYSLFDVYSRSTAPILRAGAHSAGLDPIIIIPVMAPVTKSVGFGVTGSTSYLNPYILARTFSSLDHLANGRVAWNVVTSWSNATAKGLGAEDVVPHDERYAIAHEYMDLVYKFFDSTWSDNAKIEQQASSPSQTHPSPQRTPVLFQAGTSKAGRAFGSKHAECIYVGGLVPSQTAGSIAQIRADAAAQGRDPQSIQFFVSITPILGKTLEEAQAKYERARENADVIGGLSQFSGYIGIDLARFPLDEVFELKDAPGDDATHTFLENFNKTTGNTEPWTPRKLRETMALGGFHPAPVGTPEMVADVFEEWINEVDVDGFNIAYVTSPGTFEDVVYLLRPELVKRGLMWEDYDVPGGTLRENVYGVKGQSHLRDDHYGHKFGKGEGRGGQSNRGGNRSADRTSNGNGLGGPVENGAIPLKEEAVALKA</sequence>
<dbReference type="Gene3D" id="3.20.20.30">
    <property type="entry name" value="Luciferase-like domain"/>
    <property type="match status" value="1"/>
</dbReference>
<dbReference type="InterPro" id="IPR036661">
    <property type="entry name" value="Luciferase-like_sf"/>
</dbReference>
<feature type="region of interest" description="Disordered" evidence="2">
    <location>
        <begin position="412"/>
        <end position="466"/>
    </location>
</feature>
<dbReference type="Proteomes" id="UP000800036">
    <property type="component" value="Unassembled WGS sequence"/>
</dbReference>
<dbReference type="InterPro" id="IPR011251">
    <property type="entry name" value="Luciferase-like_dom"/>
</dbReference>
<evidence type="ECO:0000259" key="3">
    <source>
        <dbReference type="Pfam" id="PF00296"/>
    </source>
</evidence>
<dbReference type="PANTHER" id="PTHR30011">
    <property type="entry name" value="ALKANESULFONATE MONOOXYGENASE-RELATED"/>
    <property type="match status" value="1"/>
</dbReference>
<dbReference type="PANTHER" id="PTHR30011:SF30">
    <property type="entry name" value="XENOBIOTIC COMPOUND MONOOXYGENASE, DSZA FAMILY (AFU_ORTHOLOGUE AFUA_6G01920)"/>
    <property type="match status" value="1"/>
</dbReference>
<comment type="similarity">
    <text evidence="1">Belongs to the NtaA/SnaA/DszA monooxygenase family.</text>
</comment>
<dbReference type="InterPro" id="IPR051260">
    <property type="entry name" value="Diverse_substr_monoxygenases"/>
</dbReference>
<proteinExistence type="inferred from homology"/>
<dbReference type="InterPro" id="IPR016215">
    <property type="entry name" value="NTA_MOA"/>
</dbReference>
<dbReference type="Pfam" id="PF00296">
    <property type="entry name" value="Bac_luciferase"/>
    <property type="match status" value="1"/>
</dbReference>
<protein>
    <submittedName>
        <fullName evidence="4">Bacterial luciferase-like protein</fullName>
    </submittedName>
</protein>
<feature type="domain" description="Luciferase-like" evidence="3">
    <location>
        <begin position="11"/>
        <end position="349"/>
    </location>
</feature>
<dbReference type="AlphaFoldDB" id="A0A6A5VKX3"/>
<reference evidence="4" key="1">
    <citation type="journal article" date="2020" name="Stud. Mycol.">
        <title>101 Dothideomycetes genomes: a test case for predicting lifestyles and emergence of pathogens.</title>
        <authorList>
            <person name="Haridas S."/>
            <person name="Albert R."/>
            <person name="Binder M."/>
            <person name="Bloem J."/>
            <person name="Labutti K."/>
            <person name="Salamov A."/>
            <person name="Andreopoulos B."/>
            <person name="Baker S."/>
            <person name="Barry K."/>
            <person name="Bills G."/>
            <person name="Bluhm B."/>
            <person name="Cannon C."/>
            <person name="Castanera R."/>
            <person name="Culley D."/>
            <person name="Daum C."/>
            <person name="Ezra D."/>
            <person name="Gonzalez J."/>
            <person name="Henrissat B."/>
            <person name="Kuo A."/>
            <person name="Liang C."/>
            <person name="Lipzen A."/>
            <person name="Lutzoni F."/>
            <person name="Magnuson J."/>
            <person name="Mondo S."/>
            <person name="Nolan M."/>
            <person name="Ohm R."/>
            <person name="Pangilinan J."/>
            <person name="Park H.-J."/>
            <person name="Ramirez L."/>
            <person name="Alfaro M."/>
            <person name="Sun H."/>
            <person name="Tritt A."/>
            <person name="Yoshinaga Y."/>
            <person name="Zwiers L.-H."/>
            <person name="Turgeon B."/>
            <person name="Goodwin S."/>
            <person name="Spatafora J."/>
            <person name="Crous P."/>
            <person name="Grigoriev I."/>
        </authorList>
    </citation>
    <scope>NUCLEOTIDE SEQUENCE</scope>
    <source>
        <strain evidence="4">CBS 107.79</strain>
    </source>
</reference>
<dbReference type="GO" id="GO:0004497">
    <property type="term" value="F:monooxygenase activity"/>
    <property type="evidence" value="ECO:0007669"/>
    <property type="project" value="InterPro"/>
</dbReference>
<organism evidence="4 5">
    <name type="scientific">Bimuria novae-zelandiae CBS 107.79</name>
    <dbReference type="NCBI Taxonomy" id="1447943"/>
    <lineage>
        <taxon>Eukaryota</taxon>
        <taxon>Fungi</taxon>
        <taxon>Dikarya</taxon>
        <taxon>Ascomycota</taxon>
        <taxon>Pezizomycotina</taxon>
        <taxon>Dothideomycetes</taxon>
        <taxon>Pleosporomycetidae</taxon>
        <taxon>Pleosporales</taxon>
        <taxon>Massarineae</taxon>
        <taxon>Didymosphaeriaceae</taxon>
        <taxon>Bimuria</taxon>
    </lineage>
</organism>
<dbReference type="GO" id="GO:0016705">
    <property type="term" value="F:oxidoreductase activity, acting on paired donors, with incorporation or reduction of molecular oxygen"/>
    <property type="evidence" value="ECO:0007669"/>
    <property type="project" value="InterPro"/>
</dbReference>
<name>A0A6A5VKX3_9PLEO</name>
<evidence type="ECO:0000256" key="1">
    <source>
        <dbReference type="ARBA" id="ARBA00033748"/>
    </source>
</evidence>
<evidence type="ECO:0000256" key="2">
    <source>
        <dbReference type="SAM" id="MobiDB-lite"/>
    </source>
</evidence>
<dbReference type="PIRSF" id="PIRSF000337">
    <property type="entry name" value="NTA_MOA"/>
    <property type="match status" value="1"/>
</dbReference>
<dbReference type="EMBL" id="ML976663">
    <property type="protein sequence ID" value="KAF1977328.1"/>
    <property type="molecule type" value="Genomic_DNA"/>
</dbReference>
<evidence type="ECO:0000313" key="4">
    <source>
        <dbReference type="EMBL" id="KAF1977328.1"/>
    </source>
</evidence>
<keyword evidence="5" id="KW-1185">Reference proteome</keyword>
<gene>
    <name evidence="4" type="ORF">BU23DRAFT_659560</name>
</gene>
<evidence type="ECO:0000313" key="5">
    <source>
        <dbReference type="Proteomes" id="UP000800036"/>
    </source>
</evidence>
<feature type="compositionally biased region" description="Basic and acidic residues" evidence="2">
    <location>
        <begin position="412"/>
        <end position="424"/>
    </location>
</feature>
<accession>A0A6A5VKX3</accession>
<dbReference type="SUPFAM" id="SSF51679">
    <property type="entry name" value="Bacterial luciferase-like"/>
    <property type="match status" value="1"/>
</dbReference>
<dbReference type="OrthoDB" id="5561043at2759"/>